<sequence length="191" mass="20808">MDGETAEILAGIGPRLRSIREARRRSLSDVAEASGLSLSVLSRVETGHRHPGLDVLIPLAREYRIALDAIIAAPPTGDPRLHLEPRQHRGGGVIVPLTRYPARVQAFKHILGPREPRLVSHPGYAWLYVLAGALRLLVGDDDLTLSPGETAEFDATTPHWFGPLKGSPVEILHLFGPHGGQAVPRLEHRVI</sequence>
<evidence type="ECO:0000313" key="4">
    <source>
        <dbReference type="Proteomes" id="UP000316406"/>
    </source>
</evidence>
<reference evidence="3 4" key="1">
    <citation type="submission" date="2019-07" db="EMBL/GenBank/DDBJ databases">
        <title>Draft genome sequence of Brevibacterium aurantiacum XU54 isolated from Xinjiang China.</title>
        <authorList>
            <person name="Xu X."/>
        </authorList>
    </citation>
    <scope>NUCLEOTIDE SEQUENCE [LARGE SCALE GENOMIC DNA]</scope>
    <source>
        <strain evidence="3 4">XU54</strain>
    </source>
</reference>
<dbReference type="PROSITE" id="PS50943">
    <property type="entry name" value="HTH_CROC1"/>
    <property type="match status" value="1"/>
</dbReference>
<feature type="domain" description="HTH cro/C1-type" evidence="2">
    <location>
        <begin position="16"/>
        <end position="70"/>
    </location>
</feature>
<evidence type="ECO:0000256" key="1">
    <source>
        <dbReference type="ARBA" id="ARBA00023125"/>
    </source>
</evidence>
<proteinExistence type="predicted"/>
<dbReference type="InterPro" id="IPR011051">
    <property type="entry name" value="RmlC_Cupin_sf"/>
</dbReference>
<accession>A0A556CAN1</accession>
<dbReference type="EMBL" id="VLTK01000008">
    <property type="protein sequence ID" value="TSI14504.1"/>
    <property type="molecule type" value="Genomic_DNA"/>
</dbReference>
<gene>
    <name evidence="3" type="ORF">FO013_14090</name>
</gene>
<dbReference type="CDD" id="cd00093">
    <property type="entry name" value="HTH_XRE"/>
    <property type="match status" value="1"/>
</dbReference>
<dbReference type="GO" id="GO:0005829">
    <property type="term" value="C:cytosol"/>
    <property type="evidence" value="ECO:0007669"/>
    <property type="project" value="TreeGrafter"/>
</dbReference>
<organism evidence="3 4">
    <name type="scientific">Brevibacterium aurantiacum</name>
    <dbReference type="NCBI Taxonomy" id="273384"/>
    <lineage>
        <taxon>Bacteria</taxon>
        <taxon>Bacillati</taxon>
        <taxon>Actinomycetota</taxon>
        <taxon>Actinomycetes</taxon>
        <taxon>Micrococcales</taxon>
        <taxon>Brevibacteriaceae</taxon>
        <taxon>Brevibacterium</taxon>
    </lineage>
</organism>
<dbReference type="InterPro" id="IPR013096">
    <property type="entry name" value="Cupin_2"/>
</dbReference>
<dbReference type="CDD" id="cd02209">
    <property type="entry name" value="cupin_XRE_C"/>
    <property type="match status" value="1"/>
</dbReference>
<dbReference type="InterPro" id="IPR010982">
    <property type="entry name" value="Lambda_DNA-bd_dom_sf"/>
</dbReference>
<evidence type="ECO:0000313" key="3">
    <source>
        <dbReference type="EMBL" id="TSI14504.1"/>
    </source>
</evidence>
<dbReference type="GO" id="GO:0003700">
    <property type="term" value="F:DNA-binding transcription factor activity"/>
    <property type="evidence" value="ECO:0007669"/>
    <property type="project" value="TreeGrafter"/>
</dbReference>
<dbReference type="GO" id="GO:0003677">
    <property type="term" value="F:DNA binding"/>
    <property type="evidence" value="ECO:0007669"/>
    <property type="project" value="UniProtKB-KW"/>
</dbReference>
<evidence type="ECO:0000259" key="2">
    <source>
        <dbReference type="PROSITE" id="PS50943"/>
    </source>
</evidence>
<dbReference type="Proteomes" id="UP000316406">
    <property type="component" value="Unassembled WGS sequence"/>
</dbReference>
<name>A0A556CAN1_BREAU</name>
<dbReference type="SMART" id="SM00530">
    <property type="entry name" value="HTH_XRE"/>
    <property type="match status" value="1"/>
</dbReference>
<dbReference type="SUPFAM" id="SSF51182">
    <property type="entry name" value="RmlC-like cupins"/>
    <property type="match status" value="1"/>
</dbReference>
<dbReference type="InterPro" id="IPR001387">
    <property type="entry name" value="Cro/C1-type_HTH"/>
</dbReference>
<comment type="caution">
    <text evidence="3">The sequence shown here is derived from an EMBL/GenBank/DDBJ whole genome shotgun (WGS) entry which is preliminary data.</text>
</comment>
<dbReference type="SUPFAM" id="SSF47413">
    <property type="entry name" value="lambda repressor-like DNA-binding domains"/>
    <property type="match status" value="1"/>
</dbReference>
<keyword evidence="1" id="KW-0238">DNA-binding</keyword>
<dbReference type="Gene3D" id="1.10.260.40">
    <property type="entry name" value="lambda repressor-like DNA-binding domains"/>
    <property type="match status" value="1"/>
</dbReference>
<dbReference type="InterPro" id="IPR050807">
    <property type="entry name" value="TransReg_Diox_bact_type"/>
</dbReference>
<dbReference type="PANTHER" id="PTHR46797">
    <property type="entry name" value="HTH-TYPE TRANSCRIPTIONAL REGULATOR"/>
    <property type="match status" value="1"/>
</dbReference>
<dbReference type="PANTHER" id="PTHR46797:SF1">
    <property type="entry name" value="METHYLPHOSPHONATE SYNTHASE"/>
    <property type="match status" value="1"/>
</dbReference>
<dbReference type="Pfam" id="PF07883">
    <property type="entry name" value="Cupin_2"/>
    <property type="match status" value="1"/>
</dbReference>
<dbReference type="OrthoDB" id="513181at2"/>
<dbReference type="InterPro" id="IPR014710">
    <property type="entry name" value="RmlC-like_jellyroll"/>
</dbReference>
<dbReference type="RefSeq" id="WP_143923213.1">
    <property type="nucleotide sequence ID" value="NZ_VLTK01000008.1"/>
</dbReference>
<dbReference type="AlphaFoldDB" id="A0A556CAN1"/>
<dbReference type="Pfam" id="PF01381">
    <property type="entry name" value="HTH_3"/>
    <property type="match status" value="1"/>
</dbReference>
<protein>
    <submittedName>
        <fullName evidence="3">Helix-turn-helix transcriptional regulator</fullName>
    </submittedName>
</protein>
<keyword evidence="4" id="KW-1185">Reference proteome</keyword>
<dbReference type="Gene3D" id="2.60.120.10">
    <property type="entry name" value="Jelly Rolls"/>
    <property type="match status" value="1"/>
</dbReference>